<accession>A0A1V0PD66</accession>
<evidence type="ECO:0000313" key="2">
    <source>
        <dbReference type="Proteomes" id="UP000191806"/>
    </source>
</evidence>
<dbReference type="EMBL" id="CP016746">
    <property type="protein sequence ID" value="ARE27207.1"/>
    <property type="molecule type" value="Genomic_DNA"/>
</dbReference>
<proteinExistence type="predicted"/>
<dbReference type="Proteomes" id="UP000191806">
    <property type="component" value="Plasmid pJM1A"/>
</dbReference>
<geneLocation type="plasmid" evidence="2">
    <name>pmpjm1</name>
</geneLocation>
<gene>
    <name evidence="1" type="ORF">LLJM1_04320</name>
</gene>
<dbReference type="AlphaFoldDB" id="A0A1V0PD66"/>
<keyword evidence="1" id="KW-0614">Plasmid</keyword>
<dbReference type="RefSeq" id="WP_017865342.1">
    <property type="nucleotide sequence ID" value="NZ_CP016746.2"/>
</dbReference>
<sequence length="106" mass="12826">MLELNFADKVRWLQKNFNPYSKRWYYDNKIRTEQIFSREAKKEELRQVKVLKEQEKKQNANRNKWIGEWIKQNYGCESSKLTIEQKKEVVNLISKGKIVKSTSLTK</sequence>
<organism evidence="1 2">
    <name type="scientific">Lactococcus lactis subsp. cremoris</name>
    <name type="common">Streptococcus cremoris</name>
    <dbReference type="NCBI Taxonomy" id="1359"/>
    <lineage>
        <taxon>Bacteria</taxon>
        <taxon>Bacillati</taxon>
        <taxon>Bacillota</taxon>
        <taxon>Bacilli</taxon>
        <taxon>Lactobacillales</taxon>
        <taxon>Streptococcaceae</taxon>
        <taxon>Lactococcus</taxon>
    </lineage>
</organism>
<protein>
    <submittedName>
        <fullName evidence="1">Uncharacterized protein</fullName>
    </submittedName>
</protein>
<reference evidence="1 2" key="1">
    <citation type="journal article" date="2017" name="BMC Genomics">
        <title>Comparative and functional genomics of the Lactococcus lactis taxon; insights into evolution and niche adaptation.</title>
        <authorList>
            <person name="Kelleher P."/>
            <person name="Bottacini F."/>
            <person name="Mahony J."/>
            <person name="Kilcawley K.N."/>
            <person name="van Sinderen D."/>
        </authorList>
    </citation>
    <scope>NUCLEOTIDE SEQUENCE [LARGE SCALE GENOMIC DNA]</scope>
    <source>
        <strain evidence="1 2">JM1</strain>
        <plasmid evidence="2">pmpjm1</plasmid>
    </source>
</reference>
<name>A0A1V0PD66_LACLC</name>
<evidence type="ECO:0000313" key="1">
    <source>
        <dbReference type="EMBL" id="ARE27207.1"/>
    </source>
</evidence>